<keyword evidence="1" id="KW-1133">Transmembrane helix</keyword>
<proteinExistence type="predicted"/>
<dbReference type="Proteomes" id="UP000078228">
    <property type="component" value="Unassembled WGS sequence"/>
</dbReference>
<sequence length="125" mass="14415">MGFNKKNDGYGLGYVDGRKHALQSQPSRYYDYPSVQDMPLGSQFVYSLALYLILLGVYFAGWFLYAATLEHFDQSNYWLIFAPFWPVILVGWILHEIFAEIGSESLDFLEESKDFVVALYYALIA</sequence>
<dbReference type="PATRIC" id="fig|480.237.peg.1229"/>
<dbReference type="AlphaFoldDB" id="A0A198UDZ4"/>
<dbReference type="RefSeq" id="WP_064609765.1">
    <property type="nucleotide sequence ID" value="NZ_LXHB01000007.1"/>
</dbReference>
<evidence type="ECO:0000256" key="1">
    <source>
        <dbReference type="SAM" id="Phobius"/>
    </source>
</evidence>
<accession>A0A198UDZ4</accession>
<gene>
    <name evidence="2" type="ORF">AO384_2010</name>
</gene>
<name>A0A198UDZ4_MORCA</name>
<protein>
    <submittedName>
        <fullName evidence="2">Uncharacterized protein</fullName>
    </submittedName>
</protein>
<organism evidence="2 3">
    <name type="scientific">Moraxella catarrhalis</name>
    <name type="common">Branhamella catarrhalis</name>
    <dbReference type="NCBI Taxonomy" id="480"/>
    <lineage>
        <taxon>Bacteria</taxon>
        <taxon>Pseudomonadati</taxon>
        <taxon>Pseudomonadota</taxon>
        <taxon>Gammaproteobacteria</taxon>
        <taxon>Moraxellales</taxon>
        <taxon>Moraxellaceae</taxon>
        <taxon>Moraxella</taxon>
    </lineage>
</organism>
<keyword evidence="3" id="KW-1185">Reference proteome</keyword>
<evidence type="ECO:0000313" key="2">
    <source>
        <dbReference type="EMBL" id="OAU94653.1"/>
    </source>
</evidence>
<keyword evidence="1" id="KW-0472">Membrane</keyword>
<evidence type="ECO:0000313" key="3">
    <source>
        <dbReference type="Proteomes" id="UP000078228"/>
    </source>
</evidence>
<reference evidence="2 3" key="1">
    <citation type="journal article" date="2016" name="Genome Biol. Evol.">
        <title>Comparative Genomic Analyses of the Moraxella catarrhalis Serosensitive and Seroresistant Lineages Demonstrate Their Independent Evolution.</title>
        <authorList>
            <person name="Earl J.P."/>
            <person name="de Vries S.P."/>
            <person name="Ahmed A."/>
            <person name="Powell E."/>
            <person name="Schultz M.P."/>
            <person name="Hermans P.W."/>
            <person name="Hill D.J."/>
            <person name="Zhou Z."/>
            <person name="Constantinidou C.I."/>
            <person name="Hu F.Z."/>
            <person name="Bootsma H.J."/>
            <person name="Ehrlich G.D."/>
        </authorList>
    </citation>
    <scope>NUCLEOTIDE SEQUENCE [LARGE SCALE GENOMIC DNA]</scope>
    <source>
        <strain evidence="2 3">Z7542</strain>
    </source>
</reference>
<dbReference type="EMBL" id="LXHC01000028">
    <property type="protein sequence ID" value="OAU94653.1"/>
    <property type="molecule type" value="Genomic_DNA"/>
</dbReference>
<comment type="caution">
    <text evidence="2">The sequence shown here is derived from an EMBL/GenBank/DDBJ whole genome shotgun (WGS) entry which is preliminary data.</text>
</comment>
<keyword evidence="1" id="KW-0812">Transmembrane</keyword>
<feature type="transmembrane region" description="Helical" evidence="1">
    <location>
        <begin position="44"/>
        <end position="65"/>
    </location>
</feature>
<feature type="transmembrane region" description="Helical" evidence="1">
    <location>
        <begin position="77"/>
        <end position="95"/>
    </location>
</feature>